<evidence type="ECO:0000256" key="8">
    <source>
        <dbReference type="PROSITE-ProRule" id="PRU00782"/>
    </source>
</evidence>
<dbReference type="Gene3D" id="1.20.58.530">
    <property type="match status" value="1"/>
</dbReference>
<dbReference type="CDD" id="cd01377">
    <property type="entry name" value="MYSc_class_II"/>
    <property type="match status" value="1"/>
</dbReference>
<evidence type="ECO:0000256" key="3">
    <source>
        <dbReference type="ARBA" id="ARBA00022840"/>
    </source>
</evidence>
<dbReference type="OrthoDB" id="6108017at2759"/>
<dbReference type="InterPro" id="IPR004009">
    <property type="entry name" value="SH3_Myosin"/>
</dbReference>
<evidence type="ECO:0000256" key="1">
    <source>
        <dbReference type="ARBA" id="ARBA00008314"/>
    </source>
</evidence>
<dbReference type="InterPro" id="IPR027417">
    <property type="entry name" value="P-loop_NTPase"/>
</dbReference>
<dbReference type="PROSITE" id="PS50096">
    <property type="entry name" value="IQ"/>
    <property type="match status" value="1"/>
</dbReference>
<dbReference type="Gene3D" id="1.10.630.10">
    <property type="entry name" value="Cytochrome P450"/>
    <property type="match status" value="1"/>
</dbReference>
<evidence type="ECO:0000259" key="12">
    <source>
        <dbReference type="PROSITE" id="PS51844"/>
    </source>
</evidence>
<dbReference type="Pfam" id="PF00063">
    <property type="entry name" value="Myosin_head"/>
    <property type="match status" value="1"/>
</dbReference>
<dbReference type="Gene3D" id="1.20.120.720">
    <property type="entry name" value="Myosin VI head, motor domain, U50 subdomain"/>
    <property type="match status" value="1"/>
</dbReference>
<evidence type="ECO:0000256" key="2">
    <source>
        <dbReference type="ARBA" id="ARBA00022741"/>
    </source>
</evidence>
<accession>A0A9P7KBN3</accession>
<dbReference type="InterPro" id="IPR036396">
    <property type="entry name" value="Cyt_P450_sf"/>
</dbReference>
<dbReference type="SUPFAM" id="SSF48113">
    <property type="entry name" value="Heme-dependent peroxidases"/>
    <property type="match status" value="1"/>
</dbReference>
<comment type="caution">
    <text evidence="13">The sequence shown here is derived from an EMBL/GenBank/DDBJ whole genome shotgun (WGS) entry which is preliminary data.</text>
</comment>
<dbReference type="SMART" id="SM00242">
    <property type="entry name" value="MYSc"/>
    <property type="match status" value="1"/>
</dbReference>
<keyword evidence="4 9" id="KW-0175">Coiled coil</keyword>
<evidence type="ECO:0000313" key="13">
    <source>
        <dbReference type="EMBL" id="KAG5645956.1"/>
    </source>
</evidence>
<dbReference type="PRINTS" id="PR00193">
    <property type="entry name" value="MYOSINHEAVY"/>
</dbReference>
<dbReference type="Gene3D" id="3.40.850.10">
    <property type="entry name" value="Kinesin motor domain"/>
    <property type="match status" value="1"/>
</dbReference>
<dbReference type="GO" id="GO:0051015">
    <property type="term" value="F:actin filament binding"/>
    <property type="evidence" value="ECO:0007669"/>
    <property type="project" value="InterPro"/>
</dbReference>
<evidence type="ECO:0000256" key="4">
    <source>
        <dbReference type="ARBA" id="ARBA00023054"/>
    </source>
</evidence>
<keyword evidence="7 8" id="KW-0009">Actin-binding</keyword>
<dbReference type="PROSITE" id="PS51456">
    <property type="entry name" value="MYOSIN_MOTOR"/>
    <property type="match status" value="1"/>
</dbReference>
<dbReference type="GO" id="GO:0000146">
    <property type="term" value="F:microfilament motor activity"/>
    <property type="evidence" value="ECO:0007669"/>
    <property type="project" value="TreeGrafter"/>
</dbReference>
<dbReference type="Gene3D" id="1.20.5.4820">
    <property type="match status" value="1"/>
</dbReference>
<dbReference type="Proteomes" id="UP000775547">
    <property type="component" value="Unassembled WGS sequence"/>
</dbReference>
<evidence type="ECO:0000259" key="11">
    <source>
        <dbReference type="PROSITE" id="PS51456"/>
    </source>
</evidence>
<dbReference type="InterPro" id="IPR037120">
    <property type="entry name" value="Haem_peroxidase_sf_animal"/>
</dbReference>
<dbReference type="GO" id="GO:0016705">
    <property type="term" value="F:oxidoreductase activity, acting on paired donors, with incorporation or reduction of molecular oxygen"/>
    <property type="evidence" value="ECO:0007669"/>
    <property type="project" value="InterPro"/>
</dbReference>
<feature type="compositionally biased region" description="Polar residues" evidence="10">
    <location>
        <begin position="2378"/>
        <end position="2392"/>
    </location>
</feature>
<dbReference type="PANTHER" id="PTHR13140:SF857">
    <property type="entry name" value="MYOSIN-11"/>
    <property type="match status" value="1"/>
</dbReference>
<feature type="region of interest" description="Disordered" evidence="10">
    <location>
        <begin position="2378"/>
        <end position="2399"/>
    </location>
</feature>
<evidence type="ECO:0000256" key="5">
    <source>
        <dbReference type="ARBA" id="ARBA00023123"/>
    </source>
</evidence>
<feature type="domain" description="Myosin N-terminal SH3-like" evidence="12">
    <location>
        <begin position="741"/>
        <end position="791"/>
    </location>
</feature>
<dbReference type="InterPro" id="IPR001609">
    <property type="entry name" value="Myosin_head_motor_dom-like"/>
</dbReference>
<dbReference type="PROSITE" id="PS51844">
    <property type="entry name" value="SH3_LIKE"/>
    <property type="match status" value="1"/>
</dbReference>
<keyword evidence="14" id="KW-1185">Reference proteome</keyword>
<dbReference type="GO" id="GO:0020037">
    <property type="term" value="F:heme binding"/>
    <property type="evidence" value="ECO:0007669"/>
    <property type="project" value="InterPro"/>
</dbReference>
<feature type="coiled-coil region" evidence="9">
    <location>
        <begin position="1987"/>
        <end position="2312"/>
    </location>
</feature>
<dbReference type="FunFam" id="1.10.10.820:FF:000001">
    <property type="entry name" value="Myosin heavy chain"/>
    <property type="match status" value="1"/>
</dbReference>
<evidence type="ECO:0000256" key="6">
    <source>
        <dbReference type="ARBA" id="ARBA00023175"/>
    </source>
</evidence>
<feature type="region of interest" description="Actin-binding" evidence="8">
    <location>
        <begin position="1406"/>
        <end position="1428"/>
    </location>
</feature>
<dbReference type="InterPro" id="IPR019791">
    <property type="entry name" value="Haem_peroxidase_animal"/>
</dbReference>
<feature type="coiled-coil region" evidence="9">
    <location>
        <begin position="2448"/>
        <end position="2479"/>
    </location>
</feature>
<keyword evidence="6 8" id="KW-0505">Motor protein</keyword>
<dbReference type="Gene3D" id="1.10.10.820">
    <property type="match status" value="1"/>
</dbReference>
<feature type="compositionally biased region" description="Basic and acidic residues" evidence="10">
    <location>
        <begin position="3034"/>
        <end position="3043"/>
    </location>
</feature>
<dbReference type="Gene3D" id="2.30.30.360">
    <property type="entry name" value="Myosin S1 fragment, N-terminal"/>
    <property type="match status" value="1"/>
</dbReference>
<reference evidence="13" key="2">
    <citation type="submission" date="2021-10" db="EMBL/GenBank/DDBJ databases">
        <title>Phylogenomics reveals ancestral predisposition of the termite-cultivated fungus Termitomyces towards a domesticated lifestyle.</title>
        <authorList>
            <person name="Auxier B."/>
            <person name="Grum-Grzhimaylo A."/>
            <person name="Cardenas M.E."/>
            <person name="Lodge J.D."/>
            <person name="Laessoe T."/>
            <person name="Pedersen O."/>
            <person name="Smith M.E."/>
            <person name="Kuyper T.W."/>
            <person name="Franco-Molano E.A."/>
            <person name="Baroni T.J."/>
            <person name="Aanen D.K."/>
        </authorList>
    </citation>
    <scope>NUCLEOTIDE SEQUENCE</scope>
    <source>
        <strain evidence="13">AP01</strain>
        <tissue evidence="13">Mycelium</tissue>
    </source>
</reference>
<feature type="region of interest" description="Disordered" evidence="10">
    <location>
        <begin position="3034"/>
        <end position="3054"/>
    </location>
</feature>
<feature type="region of interest" description="Disordered" evidence="10">
    <location>
        <begin position="2999"/>
        <end position="3020"/>
    </location>
</feature>
<dbReference type="PANTHER" id="PTHR13140">
    <property type="entry name" value="MYOSIN"/>
    <property type="match status" value="1"/>
</dbReference>
<proteinExistence type="inferred from homology"/>
<sequence>MRQSNHELSPRGEGNVVSIEFNLLYRWHSTLSKQDAEWTDGLFKRSFPGKDLNKVSPHDFKTAAHDFLIPDADVRKRNFGNVKRQEDGTFKDDDLARVIQDATEWRAGAFSSGIPETLRVIEVLGIEQSRSWGTCSLNEFRKFLNLKPYQTFKEWNPDPQIHTAAAALYKDIDNLELHVGLQAEQCKDPGPGAGLCPGYTISRAILADAVCLTRGDRYLTTEFTPYNCTSWGFNDVQYDKKDGSYGGLLTKLLFRTLPDHFPAGSAYAHFPFMDPVYMKENVEKNPNHVNHYTWERPRRPTPTVAVNSYPAVQKVLADPQFMSVYGDRLVTVASAGLKKKLAAGRDTARTSLLEGRAIVEKIFYTTSSQGSQLPSNWGEYFRKEAQDLIKEKSITFVGQSSKCLDVVGDVINLLPVHWIAEKILGLPLKTFTNQSGTWYENDTYKKFSDVGRYTFVNFDPVDDWHLKVNATAAFTEVSKIAKPHFEKIRNLISIIDRVNHIAIEAHSHHFLKQVSKAFGKEVSIDELSTYVFAAVVPTSALFSQAVTHVVDFYLDEDKQKERADIVALSASVGTNQESVSKIMAYVREALRINPPVSGVYRTAAQDVALPGYPPINAQDRVFVSLVDANRDPDVFGENPTAAAYDRPANQTGLFGLGDHGLISTKFLESTVPSIVGVILGLKNIRRAPGASGRLAKHTDRWHGSPRHLYINRKGKLSPFPDSLTVQSAEAARAAAQQAEFNEKKWVWVPDAKEGYLAGWVNREEADAAEVIMAAGGDFRRVPFEALFKMNPPKFDRVEDIADLTFLNEASVVHNLRLRYGSGAIYTYSGLFLVAINPYQHLPLYSDAIIQQYRNKRRDENPPHIFAVAERAWVNMGEERENQSILITGESGAGKTESTKKVIQYLAAIATDAHLPSTTSHSRSPTLGSAPSFISMPSSGLPRSAGSHLNAKGRLGLLERQILQANPILEAFGNAQTQRNNNSSRFGKFVRITFAPDGSIAGASIDWYLLEKSRVVVRSEAERSFHVFYQLLAGAGKLKDELLLGGGVENYEYLNKSRREVDGVDDKEEWNALKAALDVVGFSPAEQLDLFRIVAAILHIGNITITSTRADDAVMPDPSQAERVCHLLGIPIAEFTRAVLRPQVLAGREWVSQARTRQQAMDELSALCKTLYEKSFGSLVDRVNRALDRPSSKSTFIGVLDIAGFEIFEINAYEQLLINYTNEKLQQFFNHHMFVLEQEEYAREGIKWDYVNFGLDLQPTIDLIEASGSVIGILSCLDEECIMPKATDLTFTNKLNWMWAGDDDDAHPGRDKYEPARFAQGFIIQHYAAKVEYRTDGWLEKNKDPLNDNLTRVLSASSERYVSSLFAEYSDLPSGPGGAGNMFTMGKKRALKKGAFRTVAQRHKEQLSSLMLQLKGTQPHFVRCIVPNNNKKPGRVDVPLVLDQLRCNGVLEGIRIARLGYPNRLPFVEFRQRYEILTPGVIPRGYMDGREACRRMVNALELDEAIYKIGTSKIFFKAGVLAELEERRDLLLFDVFSRLQATARMWTARRQMKKVLNRAVAIRTIQRNARVYGDLRDWPWWQLYTKVCSTFSWRLLSLRVGQVRPLLAATRNDEELRKKEAELALIKERAERDKQEREALETLKMSLEAQKRKVEEDLEAERALALDKDALLERSKKHEGDLEDEVAALQADLDLLDSQLDRAMKLQKETEEKHDTLVRAFDEAAEHLVRLENEQKEWTAREDELNDSLGAAQEEMDTMRGRQDELQKLSEELKNLALQREEDLARVKERMDVAVRELEGKLTVETRNKDLLKGRSDDLEHDARQAKEQLAEMARTATDYSTMIQKKEDQIFKLSATVDSLKATNKKALNEITELQSDIDTLVAELEAEKGDRVQDDAARKKLQGEVDQLRSLMEAKTSEESRRDEVQKRKEEELADLRSQVATLQHELAESRRVALEGQSKLKLELEYSTREHNTLLQSHKSLSDRESAAQSQLTKLKAAVSDLEKAKRSMESELQSLRSRQHDFESQLADATKAKEGLERQLSAAQAKYQDYEDATLEFNRAQDAQRAQLDASRKQLETETAKRSKLEQIVSNQKVELGKLKDINIKIDRELNKALNDLKAREWEVKQLESKQDKTIVEHVHVLEEAKRVTDRQLEEARRELEKNAAYIRSLEKAKTRLAGEAEDLVRETEKERVELRNKEKNVRAQEERAAKAAADVERERRGKEAAELQAHRLQTELKSTKTQVAELSQQVTLVQRSKDKLEAELDRIADETESTNSMAKFQRQYETRIAELEAQLEDAEAARVTSAKIKDRVERQHAEIRQLIMSSGPSDGDFQARLLHELQLADDALEKEMSTRAKGMRLSGVHELRNMANVTPTKRANASSRSSIPGSPAPVPDKEVAALKQQVQVLEIQMAASERVRHHLETSIREMTSDLENSDGSKQFLQQYRSRLSKENARLAELLEEEAEARRAAEASQIGGVQAMWTKFQNTISTERDNYTRLEESRKALLVQQRSAQAEVETQRAQIREFTQSKKQLQGEVDGLREQLEVVKNEASDAKRQLAKRRQEDEVNAHSSSAATSELRAVIETYKVKEQSYQERLEATEIARAKAARGEAFARRTLVEMEKLQSENATARKLSEDKLRTAEARLKELESKLEEEGRESSDVAVARKRLQDELEDERGQHQKYLAERDFAADQTRKKYQAELAQLSEELQSQRDTISRLREDNRKTRSDYDELQLRFDDEVYNSGGWKKEKERMETKISDINKAYEASTAAQAEQQTQIVALHSQVRELRGVLDDAEADRALLQKARRALQAELETIKLDHVDTNKMSSDREVQRLQLKKQDLERSLEEQEDRVSSAFERMKKAENYANECQMELGKVRVENSELDRLNAHLEKQVKELNVRIVDLETKSYSNSPRPSSTSRRMESRIEELTSQLNQTSKDKSEGSRLQRSADKIARDTKFQLAESDRARLKLEEERKAYEAQLQSLRQAMDSMQTEETSLQTAKRRAEREAADYKQKALNLERELERLHNRLDRPAAASGGSPRK</sequence>
<dbReference type="InterPro" id="IPR010255">
    <property type="entry name" value="Haem_peroxidase_sf"/>
</dbReference>
<dbReference type="GO" id="GO:0005506">
    <property type="term" value="F:iron ion binding"/>
    <property type="evidence" value="ECO:0007669"/>
    <property type="project" value="InterPro"/>
</dbReference>
<dbReference type="GO" id="GO:0016020">
    <property type="term" value="C:membrane"/>
    <property type="evidence" value="ECO:0007669"/>
    <property type="project" value="TreeGrafter"/>
</dbReference>
<dbReference type="PROSITE" id="PS50292">
    <property type="entry name" value="PEROXIDASE_3"/>
    <property type="match status" value="1"/>
</dbReference>
<gene>
    <name evidence="13" type="ORF">DXG03_004748</name>
</gene>
<dbReference type="GO" id="GO:0005524">
    <property type="term" value="F:ATP binding"/>
    <property type="evidence" value="ECO:0007669"/>
    <property type="project" value="UniProtKB-UniRule"/>
</dbReference>
<dbReference type="SUPFAM" id="SSF48264">
    <property type="entry name" value="Cytochrome P450"/>
    <property type="match status" value="1"/>
</dbReference>
<keyword evidence="2 8" id="KW-0547">Nucleotide-binding</keyword>
<dbReference type="SUPFAM" id="SSF90257">
    <property type="entry name" value="Myosin rod fragments"/>
    <property type="match status" value="2"/>
</dbReference>
<evidence type="ECO:0000256" key="10">
    <source>
        <dbReference type="SAM" id="MobiDB-lite"/>
    </source>
</evidence>
<feature type="compositionally biased region" description="Basic and acidic residues" evidence="10">
    <location>
        <begin position="2947"/>
        <end position="2961"/>
    </location>
</feature>
<feature type="coiled-coil region" evidence="9">
    <location>
        <begin position="2639"/>
        <end position="2744"/>
    </location>
</feature>
<dbReference type="InterPro" id="IPR008989">
    <property type="entry name" value="Myosin_S1_N"/>
</dbReference>
<keyword evidence="5 8" id="KW-0518">Myosin</keyword>
<dbReference type="FunFam" id="1.20.5.4820:FF:000002">
    <property type="entry name" value="Myosin heavy chain 10"/>
    <property type="match status" value="1"/>
</dbReference>
<feature type="compositionally biased region" description="Polar residues" evidence="10">
    <location>
        <begin position="2999"/>
        <end position="3011"/>
    </location>
</feature>
<evidence type="ECO:0000313" key="14">
    <source>
        <dbReference type="Proteomes" id="UP000775547"/>
    </source>
</evidence>
<reference evidence="13" key="1">
    <citation type="submission" date="2020-07" db="EMBL/GenBank/DDBJ databases">
        <authorList>
            <person name="Nieuwenhuis M."/>
            <person name="Van De Peppel L.J.J."/>
        </authorList>
    </citation>
    <scope>NUCLEOTIDE SEQUENCE</scope>
    <source>
        <strain evidence="13">AP01</strain>
        <tissue evidence="13">Mycelium</tissue>
    </source>
</reference>
<dbReference type="InterPro" id="IPR036961">
    <property type="entry name" value="Kinesin_motor_dom_sf"/>
</dbReference>
<dbReference type="GO" id="GO:0007015">
    <property type="term" value="P:actin filament organization"/>
    <property type="evidence" value="ECO:0007669"/>
    <property type="project" value="TreeGrafter"/>
</dbReference>
<dbReference type="GO" id="GO:0004497">
    <property type="term" value="F:monooxygenase activity"/>
    <property type="evidence" value="ECO:0007669"/>
    <property type="project" value="InterPro"/>
</dbReference>
<evidence type="ECO:0000256" key="9">
    <source>
        <dbReference type="SAM" id="Coils"/>
    </source>
</evidence>
<feature type="domain" description="Myosin motor" evidence="11">
    <location>
        <begin position="795"/>
        <end position="1528"/>
    </location>
</feature>
<evidence type="ECO:0000256" key="7">
    <source>
        <dbReference type="ARBA" id="ARBA00023203"/>
    </source>
</evidence>
<dbReference type="Pfam" id="PF02736">
    <property type="entry name" value="Myosin_N"/>
    <property type="match status" value="1"/>
</dbReference>
<dbReference type="GO" id="GO:0016459">
    <property type="term" value="C:myosin complex"/>
    <property type="evidence" value="ECO:0007669"/>
    <property type="project" value="UniProtKB-KW"/>
</dbReference>
<dbReference type="GO" id="GO:0004601">
    <property type="term" value="F:peroxidase activity"/>
    <property type="evidence" value="ECO:0007669"/>
    <property type="project" value="InterPro"/>
</dbReference>
<feature type="coiled-coil region" evidence="9">
    <location>
        <begin position="2523"/>
        <end position="2571"/>
    </location>
</feature>
<feature type="region of interest" description="Disordered" evidence="10">
    <location>
        <begin position="2940"/>
        <end position="2961"/>
    </location>
</feature>
<feature type="compositionally biased region" description="Basic and acidic residues" evidence="10">
    <location>
        <begin position="1916"/>
        <end position="1932"/>
    </location>
</feature>
<dbReference type="SUPFAM" id="SSF52540">
    <property type="entry name" value="P-loop containing nucleoside triphosphate hydrolases"/>
    <property type="match status" value="1"/>
</dbReference>
<feature type="binding site" evidence="8">
    <location>
        <begin position="888"/>
        <end position="895"/>
    </location>
    <ligand>
        <name>ATP</name>
        <dbReference type="ChEBI" id="CHEBI:30616"/>
    </ligand>
</feature>
<keyword evidence="3 8" id="KW-0067">ATP-binding</keyword>
<feature type="region of interest" description="Disordered" evidence="10">
    <location>
        <begin position="1912"/>
        <end position="1932"/>
    </location>
</feature>
<protein>
    <submittedName>
        <fullName evidence="13">Uncharacterized protein</fullName>
    </submittedName>
</protein>
<dbReference type="GO" id="GO:0005737">
    <property type="term" value="C:cytoplasm"/>
    <property type="evidence" value="ECO:0007669"/>
    <property type="project" value="TreeGrafter"/>
</dbReference>
<organism evidence="13 14">
    <name type="scientific">Asterophora parasitica</name>
    <dbReference type="NCBI Taxonomy" id="117018"/>
    <lineage>
        <taxon>Eukaryota</taxon>
        <taxon>Fungi</taxon>
        <taxon>Dikarya</taxon>
        <taxon>Basidiomycota</taxon>
        <taxon>Agaricomycotina</taxon>
        <taxon>Agaricomycetes</taxon>
        <taxon>Agaricomycetidae</taxon>
        <taxon>Agaricales</taxon>
        <taxon>Tricholomatineae</taxon>
        <taxon>Lyophyllaceae</taxon>
        <taxon>Asterophora</taxon>
    </lineage>
</organism>
<dbReference type="EMBL" id="JABCKV010000029">
    <property type="protein sequence ID" value="KAG5645956.1"/>
    <property type="molecule type" value="Genomic_DNA"/>
</dbReference>
<dbReference type="Gene3D" id="1.10.640.10">
    <property type="entry name" value="Haem peroxidase domain superfamily, animal type"/>
    <property type="match status" value="1"/>
</dbReference>
<dbReference type="GO" id="GO:0006979">
    <property type="term" value="P:response to oxidative stress"/>
    <property type="evidence" value="ECO:0007669"/>
    <property type="project" value="InterPro"/>
</dbReference>
<name>A0A9P7KBN3_9AGAR</name>
<comment type="similarity">
    <text evidence="1 8">Belongs to the TRAFAC class myosin-kinesin ATPase superfamily. Myosin family.</text>
</comment>